<proteinExistence type="predicted"/>
<reference evidence="2 3" key="1">
    <citation type="submission" date="2015-07" db="EMBL/GenBank/DDBJ databases">
        <title>Genome sequencing of Kibdelosporangium phytohabitans.</title>
        <authorList>
            <person name="Qin S."/>
            <person name="Xing K."/>
        </authorList>
    </citation>
    <scope>NUCLEOTIDE SEQUENCE [LARGE SCALE GENOMIC DNA]</scope>
    <source>
        <strain evidence="2 3">KLBMP1111</strain>
    </source>
</reference>
<dbReference type="RefSeq" id="WP_054295135.1">
    <property type="nucleotide sequence ID" value="NZ_CP012752.1"/>
</dbReference>
<feature type="domain" description="HTH cro/C1-type" evidence="1">
    <location>
        <begin position="15"/>
        <end position="70"/>
    </location>
</feature>
<name>A0A0N9I3D9_9PSEU</name>
<dbReference type="InterPro" id="IPR001387">
    <property type="entry name" value="Cro/C1-type_HTH"/>
</dbReference>
<accession>A0A0N9I3D9</accession>
<dbReference type="GO" id="GO:0003677">
    <property type="term" value="F:DNA binding"/>
    <property type="evidence" value="ECO:0007669"/>
    <property type="project" value="InterPro"/>
</dbReference>
<dbReference type="CDD" id="cd00093">
    <property type="entry name" value="HTH_XRE"/>
    <property type="match status" value="1"/>
</dbReference>
<evidence type="ECO:0000313" key="2">
    <source>
        <dbReference type="EMBL" id="ALG13246.1"/>
    </source>
</evidence>
<dbReference type="InterPro" id="IPR010982">
    <property type="entry name" value="Lambda_DNA-bd_dom_sf"/>
</dbReference>
<evidence type="ECO:0000259" key="1">
    <source>
        <dbReference type="SMART" id="SM00530"/>
    </source>
</evidence>
<dbReference type="Pfam" id="PF13560">
    <property type="entry name" value="HTH_31"/>
    <property type="match status" value="1"/>
</dbReference>
<dbReference type="SUPFAM" id="SSF47413">
    <property type="entry name" value="lambda repressor-like DNA-binding domains"/>
    <property type="match status" value="1"/>
</dbReference>
<dbReference type="OrthoDB" id="4285266at2"/>
<sequence>MAIGTTRSKRRLGKYITPILKRSGLSPDDVAREVRCSKQSVYRLMSGDSLPRLPLLLAIIGAIGATDDERAKTLDLWDIADADKTVVQFADELPDRYMRFRLDEADAVRERTLDRVIMPGLLQTIAYAAALNQGTRQLLRRDGWEERAVSERRDRQEMVLRKKNPLHVHALIDEAALRRIIGNREVMIDQLDHLIEMTRMPNVTIQVLPLDLRAHGPYSGTMTLLSYPESDEPDSGYMESMVGCETVGDEAIVAALSSAWEDIAAAAPSPQRSVKILKAIRGELVGR</sequence>
<dbReference type="Proteomes" id="UP000063699">
    <property type="component" value="Chromosome"/>
</dbReference>
<dbReference type="InterPro" id="IPR043917">
    <property type="entry name" value="DUF5753"/>
</dbReference>
<dbReference type="EMBL" id="CP012752">
    <property type="protein sequence ID" value="ALG13246.1"/>
    <property type="molecule type" value="Genomic_DNA"/>
</dbReference>
<dbReference type="AlphaFoldDB" id="A0A0N9I3D9"/>
<gene>
    <name evidence="2" type="ORF">AOZ06_46015</name>
</gene>
<organism evidence="2 3">
    <name type="scientific">Kibdelosporangium phytohabitans</name>
    <dbReference type="NCBI Taxonomy" id="860235"/>
    <lineage>
        <taxon>Bacteria</taxon>
        <taxon>Bacillati</taxon>
        <taxon>Actinomycetota</taxon>
        <taxon>Actinomycetes</taxon>
        <taxon>Pseudonocardiales</taxon>
        <taxon>Pseudonocardiaceae</taxon>
        <taxon>Kibdelosporangium</taxon>
    </lineage>
</organism>
<dbReference type="Pfam" id="PF19054">
    <property type="entry name" value="DUF5753"/>
    <property type="match status" value="1"/>
</dbReference>
<dbReference type="SMART" id="SM00530">
    <property type="entry name" value="HTH_XRE"/>
    <property type="match status" value="1"/>
</dbReference>
<dbReference type="KEGG" id="kphy:AOZ06_46015"/>
<dbReference type="STRING" id="860235.AOZ06_46015"/>
<keyword evidence="3" id="KW-1185">Reference proteome</keyword>
<protein>
    <recommendedName>
        <fullName evidence="1">HTH cro/C1-type domain-containing protein</fullName>
    </recommendedName>
</protein>
<evidence type="ECO:0000313" key="3">
    <source>
        <dbReference type="Proteomes" id="UP000063699"/>
    </source>
</evidence>